<evidence type="ECO:0000313" key="5">
    <source>
        <dbReference type="EMBL" id="OEG74294.1"/>
    </source>
</evidence>
<evidence type="ECO:0000256" key="2">
    <source>
        <dbReference type="ARBA" id="ARBA00022670"/>
    </source>
</evidence>
<comment type="cofactor">
    <cofactor evidence="1">
        <name>Zn(2+)</name>
        <dbReference type="ChEBI" id="CHEBI:29105"/>
    </cofactor>
</comment>
<dbReference type="EMBL" id="MCBT01000024">
    <property type="protein sequence ID" value="OEG74295.1"/>
    <property type="molecule type" value="Genomic_DNA"/>
</dbReference>
<dbReference type="AlphaFoldDB" id="A0A1E5IUV5"/>
<dbReference type="EMBL" id="MCBT01000024">
    <property type="protein sequence ID" value="OEG74294.1"/>
    <property type="molecule type" value="Genomic_DNA"/>
</dbReference>
<dbReference type="SMART" id="SM01154">
    <property type="entry name" value="DUF1704"/>
    <property type="match status" value="1"/>
</dbReference>
<evidence type="ECO:0000313" key="7">
    <source>
        <dbReference type="Proteomes" id="UP000095230"/>
    </source>
</evidence>
<dbReference type="InterPro" id="IPR012548">
    <property type="entry name" value="MATCAP"/>
</dbReference>
<evidence type="ECO:0008006" key="8">
    <source>
        <dbReference type="Google" id="ProtNLM"/>
    </source>
</evidence>
<dbReference type="Pfam" id="PF08014">
    <property type="entry name" value="MATCAP"/>
    <property type="match status" value="1"/>
</dbReference>
<evidence type="ECO:0000256" key="3">
    <source>
        <dbReference type="ARBA" id="ARBA00022801"/>
    </source>
</evidence>
<dbReference type="GO" id="GO:0006508">
    <property type="term" value="P:proteolysis"/>
    <property type="evidence" value="ECO:0007669"/>
    <property type="project" value="UniProtKB-KW"/>
</dbReference>
<dbReference type="GO" id="GO:0080164">
    <property type="term" value="P:regulation of nitric oxide metabolic process"/>
    <property type="evidence" value="ECO:0007669"/>
    <property type="project" value="TreeGrafter"/>
</dbReference>
<proteinExistence type="predicted"/>
<keyword evidence="2" id="KW-0645">Protease</keyword>
<evidence type="ECO:0000313" key="6">
    <source>
        <dbReference type="EMBL" id="OEG74295.1"/>
    </source>
</evidence>
<reference evidence="5 7" key="1">
    <citation type="submission" date="2016-07" db="EMBL/GenBank/DDBJ databases">
        <title>Whole-genome of two Shewanella species isolated from a digestive organ of sea cucumber Apostichopus japonicus Selenka 1867.</title>
        <authorList>
            <person name="Hong H.-H."/>
            <person name="Choi H."/>
            <person name="Cheon S."/>
            <person name="Oh J.-S."/>
            <person name="Lee H.-G."/>
            <person name="Park C."/>
        </authorList>
    </citation>
    <scope>NUCLEOTIDE SEQUENCE [LARGE SCALE GENOMIC DNA]</scope>
    <source>
        <strain evidence="5 7">CSB03KR</strain>
    </source>
</reference>
<comment type="caution">
    <text evidence="5">The sequence shown here is derived from an EMBL/GenBank/DDBJ whole genome shotgun (WGS) entry which is preliminary data.</text>
</comment>
<dbReference type="PANTHER" id="PTHR31817:SF0">
    <property type="entry name" value="CHROMOSOME UNDETERMINED SCAFFOLD_67, WHOLE GENOME SHOTGUN SEQUENCE"/>
    <property type="match status" value="1"/>
</dbReference>
<name>A0A1E5IUV5_SHECO</name>
<dbReference type="PANTHER" id="PTHR31817">
    <property type="match status" value="1"/>
</dbReference>
<keyword evidence="4" id="KW-0482">Metalloprotease</keyword>
<accession>A0A1E5IUV5</accession>
<dbReference type="Proteomes" id="UP000095230">
    <property type="component" value="Unassembled WGS sequence"/>
</dbReference>
<keyword evidence="3" id="KW-0378">Hydrolase</keyword>
<dbReference type="GO" id="GO:0008237">
    <property type="term" value="F:metallopeptidase activity"/>
    <property type="evidence" value="ECO:0007669"/>
    <property type="project" value="UniProtKB-KW"/>
</dbReference>
<sequence length="382" mass="42777">MSTLASPALKSLQTNIDAPLHQLVADIDILDAVKPLNNVEQKQAFFDNQFSVEPSFIYAKENIDPFKLKRALFNLPLETLKDDDLYTLYLDVIDSYVDKVDQYKSIGSTDFLYDSLRYYGEPSEKDINNAQFILHLPDDPDDNVGKLQDAQAICQILSSMAAQEGYTWQLQMDDSMVANALVSGTKVRINSRAILSHTDSLALAHHELGVHLVTSLNAQSQPLNVLSLGCPLNTMTQEGLAILSEYLSGNLTLKRLKILALRVMAVASMIKDKDFRSTFLLLKEQYGVEDNLAYTITVRVYRGGGYTKDHLYLKGFSMILNAYETEANFNHLLTGKTSLAYLPLISRLISKGVLIEPKYVTPSYKQPVQANAVNRFITHAIR</sequence>
<dbReference type="STRING" id="23.BEL05_01250"/>
<evidence type="ECO:0000256" key="1">
    <source>
        <dbReference type="ARBA" id="ARBA00001947"/>
    </source>
</evidence>
<gene>
    <name evidence="5" type="ORF">BEL05_01250</name>
    <name evidence="6" type="ORF">BEL05_01335</name>
</gene>
<dbReference type="InterPro" id="IPR012656">
    <property type="entry name" value="CHP02421_QEGLA"/>
</dbReference>
<protein>
    <recommendedName>
        <fullName evidence="8">Flavohemoglobin expression-modulating QEGLA motif protein</fullName>
    </recommendedName>
</protein>
<evidence type="ECO:0000256" key="4">
    <source>
        <dbReference type="ARBA" id="ARBA00023049"/>
    </source>
</evidence>
<dbReference type="NCBIfam" id="TIGR02421">
    <property type="entry name" value="QEGLA"/>
    <property type="match status" value="1"/>
</dbReference>
<dbReference type="OrthoDB" id="9785840at2"/>
<organism evidence="5 7">
    <name type="scientific">Shewanella colwelliana</name>
    <name type="common">Alteromonas colwelliana</name>
    <dbReference type="NCBI Taxonomy" id="23"/>
    <lineage>
        <taxon>Bacteria</taxon>
        <taxon>Pseudomonadati</taxon>
        <taxon>Pseudomonadota</taxon>
        <taxon>Gammaproteobacteria</taxon>
        <taxon>Alteromonadales</taxon>
        <taxon>Shewanellaceae</taxon>
        <taxon>Shewanella</taxon>
    </lineage>
</organism>